<dbReference type="SUPFAM" id="SSF53901">
    <property type="entry name" value="Thiolase-like"/>
    <property type="match status" value="2"/>
</dbReference>
<evidence type="ECO:0000259" key="9">
    <source>
        <dbReference type="Pfam" id="PF02803"/>
    </source>
</evidence>
<dbReference type="Pfam" id="PF02803">
    <property type="entry name" value="Thiolase_C"/>
    <property type="match status" value="1"/>
</dbReference>
<proteinExistence type="inferred from homology"/>
<feature type="domain" description="Thiolase C-terminal" evidence="9">
    <location>
        <begin position="274"/>
        <end position="395"/>
    </location>
</feature>
<dbReference type="EMBL" id="CP146240">
    <property type="protein sequence ID" value="WWS83623.1"/>
    <property type="molecule type" value="Genomic_DNA"/>
</dbReference>
<keyword evidence="4 7" id="KW-0012">Acyltransferase</keyword>
<dbReference type="InterPro" id="IPR020615">
    <property type="entry name" value="Thiolase_acyl_enz_int_AS"/>
</dbReference>
<name>A0ABZ2HM20_9MICO</name>
<dbReference type="InterPro" id="IPR020610">
    <property type="entry name" value="Thiolase_AS"/>
</dbReference>
<evidence type="ECO:0000256" key="5">
    <source>
        <dbReference type="ARBA" id="ARBA00030755"/>
    </source>
</evidence>
<dbReference type="NCBIfam" id="TIGR01930">
    <property type="entry name" value="AcCoA-C-Actrans"/>
    <property type="match status" value="1"/>
</dbReference>
<dbReference type="PROSITE" id="PS00737">
    <property type="entry name" value="THIOLASE_2"/>
    <property type="match status" value="1"/>
</dbReference>
<reference evidence="10 11" key="1">
    <citation type="submission" date="2024-02" db="EMBL/GenBank/DDBJ databases">
        <authorList>
            <person name="Alasadi S."/>
            <person name="Hussein S.A."/>
        </authorList>
    </citation>
    <scope>NUCLEOTIDE SEQUENCE [LARGE SCALE GENOMIC DNA]</scope>
    <source>
        <strain evidence="10 11">GJ_SRA_44_2022</strain>
    </source>
</reference>
<feature type="domain" description="Thiolase N-terminal" evidence="8">
    <location>
        <begin position="5"/>
        <end position="265"/>
    </location>
</feature>
<evidence type="ECO:0000256" key="4">
    <source>
        <dbReference type="ARBA" id="ARBA00023315"/>
    </source>
</evidence>
<accession>A0ABZ2HM20</accession>
<protein>
    <recommendedName>
        <fullName evidence="6">Probable acetyl-CoA acetyltransferase</fullName>
        <ecNumber evidence="2">2.3.1.9</ecNumber>
    </recommendedName>
    <alternativeName>
        <fullName evidence="5">Acetoacetyl-CoA thiolase</fullName>
    </alternativeName>
</protein>
<dbReference type="InterPro" id="IPR020613">
    <property type="entry name" value="Thiolase_CS"/>
</dbReference>
<dbReference type="PROSITE" id="PS00098">
    <property type="entry name" value="THIOLASE_1"/>
    <property type="match status" value="1"/>
</dbReference>
<gene>
    <name evidence="10" type="ORF">V8Z62_09880</name>
</gene>
<keyword evidence="3 7" id="KW-0808">Transferase</keyword>
<evidence type="ECO:0000256" key="6">
    <source>
        <dbReference type="ARBA" id="ARBA00040529"/>
    </source>
</evidence>
<sequence length="396" mass="40801">MPEAYLVGGVRTPVGRYGGSLSAVRPDDLAALVVGEAVRRAGLDPARTELDEVILGAANQAGEDNRNVARMAVLLAGLPDTVPGITVNRLCASGMSAVTMAAQAIRAGDADLLVAGGVESMTRAPWVQAKPEKAWAKPGAAFDTSIGWRFPNPRLAARDKATFTMPETAEEVARVDGITRAEADAFAVRSQQRAAAAIAAGRFAPEIVGVPVRDGEVLVDEGPRPDTTLEVLARLRPVVAGGEVVTAGNSSALNDGASAVLVASAEAVERHGLTPRARIVVGTSAALAPEIMGLGPVPATEKALRRSGLSLDDIGAVELNEAFASQSLACIRRLGLDEDRVNADGGAIALGHPLGSSGSRLLVTLMGRMEREDSRYGLATMCVGVGQGAAVILEKV</sequence>
<dbReference type="InterPro" id="IPR020616">
    <property type="entry name" value="Thiolase_N"/>
</dbReference>
<evidence type="ECO:0000256" key="3">
    <source>
        <dbReference type="ARBA" id="ARBA00022679"/>
    </source>
</evidence>
<dbReference type="InterPro" id="IPR016039">
    <property type="entry name" value="Thiolase-like"/>
</dbReference>
<dbReference type="CDD" id="cd00751">
    <property type="entry name" value="thiolase"/>
    <property type="match status" value="1"/>
</dbReference>
<evidence type="ECO:0000256" key="2">
    <source>
        <dbReference type="ARBA" id="ARBA00012705"/>
    </source>
</evidence>
<keyword evidence="11" id="KW-1185">Reference proteome</keyword>
<comment type="similarity">
    <text evidence="1 7">Belongs to the thiolase-like superfamily. Thiolase family.</text>
</comment>
<dbReference type="InterPro" id="IPR020617">
    <property type="entry name" value="Thiolase_C"/>
</dbReference>
<dbReference type="InterPro" id="IPR002155">
    <property type="entry name" value="Thiolase"/>
</dbReference>
<dbReference type="PIRSF" id="PIRSF000429">
    <property type="entry name" value="Ac-CoA_Ac_transf"/>
    <property type="match status" value="1"/>
</dbReference>
<dbReference type="Gene3D" id="3.40.47.10">
    <property type="match status" value="1"/>
</dbReference>
<dbReference type="RefSeq" id="WP_025103844.1">
    <property type="nucleotide sequence ID" value="NZ_CP064873.1"/>
</dbReference>
<dbReference type="PROSITE" id="PS00099">
    <property type="entry name" value="THIOLASE_3"/>
    <property type="match status" value="1"/>
</dbReference>
<evidence type="ECO:0000313" key="10">
    <source>
        <dbReference type="EMBL" id="WWS83623.1"/>
    </source>
</evidence>
<dbReference type="GO" id="GO:0003988">
    <property type="term" value="F:acetyl-CoA C-acyltransferase activity"/>
    <property type="evidence" value="ECO:0007669"/>
    <property type="project" value="UniProtKB-EC"/>
</dbReference>
<organism evidence="10 11">
    <name type="scientific">Microbacterium paraoxydans</name>
    <dbReference type="NCBI Taxonomy" id="199592"/>
    <lineage>
        <taxon>Bacteria</taxon>
        <taxon>Bacillati</taxon>
        <taxon>Actinomycetota</taxon>
        <taxon>Actinomycetes</taxon>
        <taxon>Micrococcales</taxon>
        <taxon>Microbacteriaceae</taxon>
        <taxon>Microbacterium</taxon>
    </lineage>
</organism>
<evidence type="ECO:0000259" key="8">
    <source>
        <dbReference type="Pfam" id="PF00108"/>
    </source>
</evidence>
<dbReference type="EC" id="2.3.1.9" evidence="2"/>
<dbReference type="PANTHER" id="PTHR18919:SF107">
    <property type="entry name" value="ACETYL-COA ACETYLTRANSFERASE, CYTOSOLIC"/>
    <property type="match status" value="1"/>
</dbReference>
<dbReference type="Proteomes" id="UP001377573">
    <property type="component" value="Chromosome"/>
</dbReference>
<evidence type="ECO:0000256" key="7">
    <source>
        <dbReference type="RuleBase" id="RU003557"/>
    </source>
</evidence>
<dbReference type="Pfam" id="PF00108">
    <property type="entry name" value="Thiolase_N"/>
    <property type="match status" value="1"/>
</dbReference>
<dbReference type="PANTHER" id="PTHR18919">
    <property type="entry name" value="ACETYL-COA C-ACYLTRANSFERASE"/>
    <property type="match status" value="1"/>
</dbReference>
<evidence type="ECO:0000256" key="1">
    <source>
        <dbReference type="ARBA" id="ARBA00010982"/>
    </source>
</evidence>
<evidence type="ECO:0000313" key="11">
    <source>
        <dbReference type="Proteomes" id="UP001377573"/>
    </source>
</evidence>